<feature type="transmembrane region" description="Helical" evidence="6">
    <location>
        <begin position="71"/>
        <end position="91"/>
    </location>
</feature>
<protein>
    <submittedName>
        <fullName evidence="8">MFS transporter</fullName>
    </submittedName>
</protein>
<keyword evidence="4 6" id="KW-1133">Transmembrane helix</keyword>
<reference evidence="9" key="1">
    <citation type="submission" date="2017-06" db="EMBL/GenBank/DDBJ databases">
        <authorList>
            <person name="LiPuma J."/>
            <person name="Spilker T."/>
        </authorList>
    </citation>
    <scope>NUCLEOTIDE SEQUENCE [LARGE SCALE GENOMIC DNA]</scope>
    <source>
        <strain evidence="9">AU17325</strain>
    </source>
</reference>
<feature type="transmembrane region" description="Helical" evidence="6">
    <location>
        <begin position="265"/>
        <end position="286"/>
    </location>
</feature>
<evidence type="ECO:0000256" key="3">
    <source>
        <dbReference type="ARBA" id="ARBA00022692"/>
    </source>
</evidence>
<dbReference type="EMBL" id="NKFA01000015">
    <property type="protein sequence ID" value="OXI38456.1"/>
    <property type="molecule type" value="Genomic_DNA"/>
</dbReference>
<dbReference type="FunFam" id="1.20.1250.20:FF:000018">
    <property type="entry name" value="MFS transporter permease"/>
    <property type="match status" value="1"/>
</dbReference>
<name>A0A228I7Y8_9BURK</name>
<dbReference type="Proteomes" id="UP000214600">
    <property type="component" value="Unassembled WGS sequence"/>
</dbReference>
<dbReference type="OrthoDB" id="5441967at2"/>
<dbReference type="InterPro" id="IPR036259">
    <property type="entry name" value="MFS_trans_sf"/>
</dbReference>
<feature type="transmembrane region" description="Helical" evidence="6">
    <location>
        <begin position="103"/>
        <end position="122"/>
    </location>
</feature>
<dbReference type="GO" id="GO:0022857">
    <property type="term" value="F:transmembrane transporter activity"/>
    <property type="evidence" value="ECO:0007669"/>
    <property type="project" value="InterPro"/>
</dbReference>
<dbReference type="InterPro" id="IPR011701">
    <property type="entry name" value="MFS"/>
</dbReference>
<feature type="transmembrane region" description="Helical" evidence="6">
    <location>
        <begin position="422"/>
        <end position="442"/>
    </location>
</feature>
<dbReference type="PROSITE" id="PS50850">
    <property type="entry name" value="MFS"/>
    <property type="match status" value="1"/>
</dbReference>
<feature type="transmembrane region" description="Helical" evidence="6">
    <location>
        <begin position="160"/>
        <end position="184"/>
    </location>
</feature>
<sequence>MPQSLPAEATLAHASASASTSVASDDALLFRKIAWRIVPFLFLCYVVSFLDRINIGFAQLQMKHDLGFSDAMYGLGAAVFYVGYVFCEVPSNLLLARFGARRTFTRIMLLWGIASTGMMFVSQPSHFYVLRFLLGVFEAGFFPGIVLYLTYWFPANRRAAAISVFFAGVAVAGVLGGLMSGWIMRDMSGVLGLHGWQWMFAIEGAPAILLAFAAFTKLVDRPQDAAWLTSDEKARVVALCAEGRGAAHDAHDRRSLAAALTNPRVYLFAFIYFSLTCASLTLNFWMPLMIRDFGVTDVVAVSLYTVVPNAVGAVGLILIARRSDRTGERRKHFACCTIGGGLALAALTLHLHSFAAMLACLSIAATLIFAALPIFWAVPTRYLSGNAAAAGIALISSIGITSGIVSPWVIGMIRTKTGSMDLAVYLLAALLVASGAALMLGVKGEGAPRD</sequence>
<dbReference type="GO" id="GO:0016020">
    <property type="term" value="C:membrane"/>
    <property type="evidence" value="ECO:0007669"/>
    <property type="project" value="UniProtKB-SubCell"/>
</dbReference>
<feature type="transmembrane region" description="Helical" evidence="6">
    <location>
        <begin position="332"/>
        <end position="349"/>
    </location>
</feature>
<keyword evidence="2" id="KW-0813">Transport</keyword>
<dbReference type="Pfam" id="PF07690">
    <property type="entry name" value="MFS_1"/>
    <property type="match status" value="1"/>
</dbReference>
<feature type="transmembrane region" description="Helical" evidence="6">
    <location>
        <begin position="196"/>
        <end position="215"/>
    </location>
</feature>
<keyword evidence="5 6" id="KW-0472">Membrane</keyword>
<evidence type="ECO:0000256" key="5">
    <source>
        <dbReference type="ARBA" id="ARBA00023136"/>
    </source>
</evidence>
<evidence type="ECO:0000256" key="4">
    <source>
        <dbReference type="ARBA" id="ARBA00022989"/>
    </source>
</evidence>
<keyword evidence="3 6" id="KW-0812">Transmembrane</keyword>
<dbReference type="RefSeq" id="WP_089453046.1">
    <property type="nucleotide sequence ID" value="NZ_NKFA01000015.1"/>
</dbReference>
<evidence type="ECO:0000256" key="6">
    <source>
        <dbReference type="SAM" id="Phobius"/>
    </source>
</evidence>
<dbReference type="PANTHER" id="PTHR43791:SF36">
    <property type="entry name" value="TRANSPORTER, PUTATIVE (AFU_ORTHOLOGUE AFUA_6G08340)-RELATED"/>
    <property type="match status" value="1"/>
</dbReference>
<comment type="subcellular location">
    <subcellularLocation>
        <location evidence="1">Membrane</location>
        <topology evidence="1">Multi-pass membrane protein</topology>
    </subcellularLocation>
</comment>
<feature type="transmembrane region" description="Helical" evidence="6">
    <location>
        <begin position="128"/>
        <end position="153"/>
    </location>
</feature>
<feature type="transmembrane region" description="Helical" evidence="6">
    <location>
        <begin position="298"/>
        <end position="320"/>
    </location>
</feature>
<dbReference type="InterPro" id="IPR020846">
    <property type="entry name" value="MFS_dom"/>
</dbReference>
<dbReference type="CDD" id="cd17319">
    <property type="entry name" value="MFS_ExuT_GudP_like"/>
    <property type="match status" value="1"/>
</dbReference>
<proteinExistence type="predicted"/>
<dbReference type="SUPFAM" id="SSF103473">
    <property type="entry name" value="MFS general substrate transporter"/>
    <property type="match status" value="1"/>
</dbReference>
<feature type="transmembrane region" description="Helical" evidence="6">
    <location>
        <begin position="33"/>
        <end position="51"/>
    </location>
</feature>
<feature type="domain" description="Major facilitator superfamily (MFS) profile" evidence="7">
    <location>
        <begin position="37"/>
        <end position="447"/>
    </location>
</feature>
<evidence type="ECO:0000313" key="9">
    <source>
        <dbReference type="Proteomes" id="UP000214600"/>
    </source>
</evidence>
<dbReference type="PANTHER" id="PTHR43791">
    <property type="entry name" value="PERMEASE-RELATED"/>
    <property type="match status" value="1"/>
</dbReference>
<organism evidence="8 9">
    <name type="scientific">Burkholderia aenigmatica</name>
    <dbReference type="NCBI Taxonomy" id="2015348"/>
    <lineage>
        <taxon>Bacteria</taxon>
        <taxon>Pseudomonadati</taxon>
        <taxon>Pseudomonadota</taxon>
        <taxon>Betaproteobacteria</taxon>
        <taxon>Burkholderiales</taxon>
        <taxon>Burkholderiaceae</taxon>
        <taxon>Burkholderia</taxon>
        <taxon>Burkholderia cepacia complex</taxon>
    </lineage>
</organism>
<accession>A0A228I7Y8</accession>
<reference evidence="8 9" key="2">
    <citation type="submission" date="2017-08" db="EMBL/GenBank/DDBJ databases">
        <title>WGS of novel Burkholderia cepaca complex species.</title>
        <authorList>
            <person name="Lipuma J."/>
            <person name="Spilker T."/>
        </authorList>
    </citation>
    <scope>NUCLEOTIDE SEQUENCE [LARGE SCALE GENOMIC DNA]</scope>
    <source>
        <strain evidence="8 9">AU17325</strain>
    </source>
</reference>
<evidence type="ECO:0000256" key="1">
    <source>
        <dbReference type="ARBA" id="ARBA00004141"/>
    </source>
</evidence>
<comment type="caution">
    <text evidence="8">The sequence shown here is derived from an EMBL/GenBank/DDBJ whole genome shotgun (WGS) entry which is preliminary data.</text>
</comment>
<dbReference type="AlphaFoldDB" id="A0A228I7Y8"/>
<evidence type="ECO:0000313" key="8">
    <source>
        <dbReference type="EMBL" id="OXI38456.1"/>
    </source>
</evidence>
<dbReference type="Gene3D" id="1.20.1250.20">
    <property type="entry name" value="MFS general substrate transporter like domains"/>
    <property type="match status" value="2"/>
</dbReference>
<feature type="transmembrane region" description="Helical" evidence="6">
    <location>
        <begin position="388"/>
        <end position="410"/>
    </location>
</feature>
<feature type="transmembrane region" description="Helical" evidence="6">
    <location>
        <begin position="355"/>
        <end position="376"/>
    </location>
</feature>
<gene>
    <name evidence="8" type="ORF">CFB84_29300</name>
</gene>
<evidence type="ECO:0000256" key="2">
    <source>
        <dbReference type="ARBA" id="ARBA00022448"/>
    </source>
</evidence>
<evidence type="ECO:0000259" key="7">
    <source>
        <dbReference type="PROSITE" id="PS50850"/>
    </source>
</evidence>